<proteinExistence type="predicted"/>
<evidence type="ECO:0000313" key="1">
    <source>
        <dbReference type="EMBL" id="MEL7560970.1"/>
    </source>
</evidence>
<name>A0ABU9MH66_STUCH</name>
<organism evidence="1 2">
    <name type="scientific">Stutzerimonas chloritidismutans</name>
    <name type="common">Pseudomonas chloritidismutans</name>
    <dbReference type="NCBI Taxonomy" id="203192"/>
    <lineage>
        <taxon>Bacteria</taxon>
        <taxon>Pseudomonadati</taxon>
        <taxon>Pseudomonadota</taxon>
        <taxon>Gammaproteobacteria</taxon>
        <taxon>Pseudomonadales</taxon>
        <taxon>Pseudomonadaceae</taxon>
        <taxon>Stutzerimonas</taxon>
    </lineage>
</organism>
<keyword evidence="2" id="KW-1185">Reference proteome</keyword>
<evidence type="ECO:0000313" key="2">
    <source>
        <dbReference type="Proteomes" id="UP001467669"/>
    </source>
</evidence>
<comment type="caution">
    <text evidence="1">The sequence shown here is derived from an EMBL/GenBank/DDBJ whole genome shotgun (WGS) entry which is preliminary data.</text>
</comment>
<gene>
    <name evidence="1" type="ORF">AAGW23_19205</name>
</gene>
<dbReference type="EMBL" id="JBCFXD010000016">
    <property type="protein sequence ID" value="MEL7560970.1"/>
    <property type="molecule type" value="Genomic_DNA"/>
</dbReference>
<protein>
    <submittedName>
        <fullName evidence="1">Uncharacterized protein</fullName>
    </submittedName>
</protein>
<dbReference type="Proteomes" id="UP001467669">
    <property type="component" value="Unassembled WGS sequence"/>
</dbReference>
<sequence length="163" mass="17310">MAELINKAAVSHVSHPSICTIDTLTFVACFLARSIGPVPITTEDTLMKTLVASMILASVASTAFAIPPSHPQPILGEAQGAETVRKHVITDRVVSENGFDRTPISEHLAEDGFDFTPLSDQIAEDGFDYTPLSDQVADDGFDRTPLGQLVAEDGSDRTGLGTV</sequence>
<reference evidence="1 2" key="1">
    <citation type="submission" date="2024-04" db="EMBL/GenBank/DDBJ databases">
        <title>Draft Genome Sequence of Isolates Cultured from Underwater Hawaii Seamounts in the North Pacific Ocean.</title>
        <authorList>
            <person name="Sharma I."/>
            <person name="Darden B."/>
            <person name="Creggett J."/>
            <person name="Taylor S."/>
            <person name="Grant M.P."/>
            <person name="Scott J."/>
            <person name="Attles S."/>
            <person name="Walker S."/>
            <person name="Johnson G."/>
            <person name="St. Cloud C."/>
        </authorList>
    </citation>
    <scope>NUCLEOTIDE SEQUENCE [LARGE SCALE GENOMIC DNA]</scope>
    <source>
        <strain evidence="1 2">03GJ23</strain>
    </source>
</reference>
<accession>A0ABU9MH66</accession>
<dbReference type="RefSeq" id="WP_342407896.1">
    <property type="nucleotide sequence ID" value="NZ_JBCFXD010000016.1"/>
</dbReference>